<dbReference type="Gene3D" id="2.20.25.10">
    <property type="match status" value="1"/>
</dbReference>
<dbReference type="InterPro" id="IPR036102">
    <property type="entry name" value="OsmC/Ohrsf"/>
</dbReference>
<dbReference type="NCBIfam" id="TIGR03561">
    <property type="entry name" value="organ_hyd_perox"/>
    <property type="match status" value="1"/>
</dbReference>
<comment type="similarity">
    <text evidence="1">Belongs to the OsmC/Ohr family.</text>
</comment>
<dbReference type="AlphaFoldDB" id="A0A5C3L1W2"/>
<dbReference type="Proteomes" id="UP000307440">
    <property type="component" value="Unassembled WGS sequence"/>
</dbReference>
<dbReference type="GO" id="GO:0006979">
    <property type="term" value="P:response to oxidative stress"/>
    <property type="evidence" value="ECO:0007669"/>
    <property type="project" value="InterPro"/>
</dbReference>
<evidence type="ECO:0000256" key="1">
    <source>
        <dbReference type="ARBA" id="ARBA00007378"/>
    </source>
</evidence>
<keyword evidence="3" id="KW-1185">Reference proteome</keyword>
<reference evidence="2 3" key="1">
    <citation type="journal article" date="2019" name="Nat. Ecol. Evol.">
        <title>Megaphylogeny resolves global patterns of mushroom evolution.</title>
        <authorList>
            <person name="Varga T."/>
            <person name="Krizsan K."/>
            <person name="Foldi C."/>
            <person name="Dima B."/>
            <person name="Sanchez-Garcia M."/>
            <person name="Sanchez-Ramirez S."/>
            <person name="Szollosi G.J."/>
            <person name="Szarkandi J.G."/>
            <person name="Papp V."/>
            <person name="Albert L."/>
            <person name="Andreopoulos W."/>
            <person name="Angelini C."/>
            <person name="Antonin V."/>
            <person name="Barry K.W."/>
            <person name="Bougher N.L."/>
            <person name="Buchanan P."/>
            <person name="Buyck B."/>
            <person name="Bense V."/>
            <person name="Catcheside P."/>
            <person name="Chovatia M."/>
            <person name="Cooper J."/>
            <person name="Damon W."/>
            <person name="Desjardin D."/>
            <person name="Finy P."/>
            <person name="Geml J."/>
            <person name="Haridas S."/>
            <person name="Hughes K."/>
            <person name="Justo A."/>
            <person name="Karasinski D."/>
            <person name="Kautmanova I."/>
            <person name="Kiss B."/>
            <person name="Kocsube S."/>
            <person name="Kotiranta H."/>
            <person name="LaButti K.M."/>
            <person name="Lechner B.E."/>
            <person name="Liimatainen K."/>
            <person name="Lipzen A."/>
            <person name="Lukacs Z."/>
            <person name="Mihaltcheva S."/>
            <person name="Morgado L.N."/>
            <person name="Niskanen T."/>
            <person name="Noordeloos M.E."/>
            <person name="Ohm R.A."/>
            <person name="Ortiz-Santana B."/>
            <person name="Ovrebo C."/>
            <person name="Racz N."/>
            <person name="Riley R."/>
            <person name="Savchenko A."/>
            <person name="Shiryaev A."/>
            <person name="Soop K."/>
            <person name="Spirin V."/>
            <person name="Szebenyi C."/>
            <person name="Tomsovsky M."/>
            <person name="Tulloss R.E."/>
            <person name="Uehling J."/>
            <person name="Grigoriev I.V."/>
            <person name="Vagvolgyi C."/>
            <person name="Papp T."/>
            <person name="Martin F.M."/>
            <person name="Miettinen O."/>
            <person name="Hibbett D.S."/>
            <person name="Nagy L.G."/>
        </authorList>
    </citation>
    <scope>NUCLEOTIDE SEQUENCE [LARGE SCALE GENOMIC DNA]</scope>
    <source>
        <strain evidence="2 3">CBS 121175</strain>
    </source>
</reference>
<dbReference type="PANTHER" id="PTHR33797:SF2">
    <property type="entry name" value="ORGANIC HYDROPEROXIDE RESISTANCE PROTEIN-LIKE"/>
    <property type="match status" value="1"/>
</dbReference>
<sequence length="163" mass="17108">MNVLSRRLAARTSFARTAVNYRPVRTLVTLKESKYTAKATATGAGRNGEVESDGLKLSLKTPKELGGTGGAQNPEQLFAMGYAGCFLGALQFKANELGKPEAGAKAVVHTEVSIGPSNELPGFALEVNITVEGVDSELVQAAHAFCPYSRAVKDGIIVKVKAA</sequence>
<dbReference type="Gene3D" id="3.30.300.20">
    <property type="match status" value="1"/>
</dbReference>
<dbReference type="PANTHER" id="PTHR33797">
    <property type="entry name" value="ORGANIC HYDROPEROXIDE RESISTANCE PROTEIN-LIKE"/>
    <property type="match status" value="1"/>
</dbReference>
<proteinExistence type="inferred from homology"/>
<dbReference type="InterPro" id="IPR015946">
    <property type="entry name" value="KH_dom-like_a/b"/>
</dbReference>
<dbReference type="Pfam" id="PF02566">
    <property type="entry name" value="OsmC"/>
    <property type="match status" value="1"/>
</dbReference>
<dbReference type="OrthoDB" id="60422at2759"/>
<dbReference type="InterPro" id="IPR003718">
    <property type="entry name" value="OsmC/Ohr_fam"/>
</dbReference>
<dbReference type="EMBL" id="ML210246">
    <property type="protein sequence ID" value="TFK22208.1"/>
    <property type="molecule type" value="Genomic_DNA"/>
</dbReference>
<protein>
    <submittedName>
        <fullName evidence="2">Organic hydroperoxide resistance protein</fullName>
    </submittedName>
</protein>
<dbReference type="InterPro" id="IPR019953">
    <property type="entry name" value="OHR"/>
</dbReference>
<evidence type="ECO:0000313" key="2">
    <source>
        <dbReference type="EMBL" id="TFK22208.1"/>
    </source>
</evidence>
<evidence type="ECO:0000313" key="3">
    <source>
        <dbReference type="Proteomes" id="UP000307440"/>
    </source>
</evidence>
<dbReference type="SUPFAM" id="SSF82784">
    <property type="entry name" value="OsmC-like"/>
    <property type="match status" value="1"/>
</dbReference>
<name>A0A5C3L1W2_COPMA</name>
<organism evidence="2 3">
    <name type="scientific">Coprinopsis marcescibilis</name>
    <name type="common">Agaric fungus</name>
    <name type="synonym">Psathyrella marcescibilis</name>
    <dbReference type="NCBI Taxonomy" id="230819"/>
    <lineage>
        <taxon>Eukaryota</taxon>
        <taxon>Fungi</taxon>
        <taxon>Dikarya</taxon>
        <taxon>Basidiomycota</taxon>
        <taxon>Agaricomycotina</taxon>
        <taxon>Agaricomycetes</taxon>
        <taxon>Agaricomycetidae</taxon>
        <taxon>Agaricales</taxon>
        <taxon>Agaricineae</taxon>
        <taxon>Psathyrellaceae</taxon>
        <taxon>Coprinopsis</taxon>
    </lineage>
</organism>
<gene>
    <name evidence="2" type="ORF">FA15DRAFT_644473</name>
</gene>
<accession>A0A5C3L1W2</accession>